<keyword evidence="2" id="KW-1185">Reference proteome</keyword>
<reference evidence="1 2" key="1">
    <citation type="journal article" date="2021" name="Commun. Biol.">
        <title>The genome of Shorea leprosula (Dipterocarpaceae) highlights the ecological relevance of drought in aseasonal tropical rainforests.</title>
        <authorList>
            <person name="Ng K.K.S."/>
            <person name="Kobayashi M.J."/>
            <person name="Fawcett J.A."/>
            <person name="Hatakeyama M."/>
            <person name="Paape T."/>
            <person name="Ng C.H."/>
            <person name="Ang C.C."/>
            <person name="Tnah L.H."/>
            <person name="Lee C.T."/>
            <person name="Nishiyama T."/>
            <person name="Sese J."/>
            <person name="O'Brien M.J."/>
            <person name="Copetti D."/>
            <person name="Mohd Noor M.I."/>
            <person name="Ong R.C."/>
            <person name="Putra M."/>
            <person name="Sireger I.Z."/>
            <person name="Indrioko S."/>
            <person name="Kosugi Y."/>
            <person name="Izuno A."/>
            <person name="Isagi Y."/>
            <person name="Lee S.L."/>
            <person name="Shimizu K.K."/>
        </authorList>
    </citation>
    <scope>NUCLEOTIDE SEQUENCE [LARGE SCALE GENOMIC DNA]</scope>
    <source>
        <strain evidence="1">214</strain>
    </source>
</reference>
<sequence>MIMHEECLEGNYQSIEKMRAANRPPVTHVRQVIFDLNST</sequence>
<proteinExistence type="predicted"/>
<gene>
    <name evidence="1" type="ORF">SLEP1_g48071</name>
</gene>
<dbReference type="EMBL" id="BPVZ01000141">
    <property type="protein sequence ID" value="GKV40426.1"/>
    <property type="molecule type" value="Genomic_DNA"/>
</dbReference>
<evidence type="ECO:0000313" key="2">
    <source>
        <dbReference type="Proteomes" id="UP001054252"/>
    </source>
</evidence>
<dbReference type="Proteomes" id="UP001054252">
    <property type="component" value="Unassembled WGS sequence"/>
</dbReference>
<protein>
    <submittedName>
        <fullName evidence="1">Uncharacterized protein</fullName>
    </submittedName>
</protein>
<evidence type="ECO:0000313" key="1">
    <source>
        <dbReference type="EMBL" id="GKV40426.1"/>
    </source>
</evidence>
<accession>A0AAV5LSN8</accession>
<organism evidence="1 2">
    <name type="scientific">Rubroshorea leprosula</name>
    <dbReference type="NCBI Taxonomy" id="152421"/>
    <lineage>
        <taxon>Eukaryota</taxon>
        <taxon>Viridiplantae</taxon>
        <taxon>Streptophyta</taxon>
        <taxon>Embryophyta</taxon>
        <taxon>Tracheophyta</taxon>
        <taxon>Spermatophyta</taxon>
        <taxon>Magnoliopsida</taxon>
        <taxon>eudicotyledons</taxon>
        <taxon>Gunneridae</taxon>
        <taxon>Pentapetalae</taxon>
        <taxon>rosids</taxon>
        <taxon>malvids</taxon>
        <taxon>Malvales</taxon>
        <taxon>Dipterocarpaceae</taxon>
        <taxon>Rubroshorea</taxon>
    </lineage>
</organism>
<comment type="caution">
    <text evidence="1">The sequence shown here is derived from an EMBL/GenBank/DDBJ whole genome shotgun (WGS) entry which is preliminary data.</text>
</comment>
<name>A0AAV5LSN8_9ROSI</name>
<dbReference type="AlphaFoldDB" id="A0AAV5LSN8"/>